<evidence type="ECO:0000313" key="3">
    <source>
        <dbReference type="Proteomes" id="UP001596145"/>
    </source>
</evidence>
<dbReference type="Gene3D" id="3.40.50.10900">
    <property type="entry name" value="PAC-like subunit"/>
    <property type="match status" value="1"/>
</dbReference>
<dbReference type="Pfam" id="PF09754">
    <property type="entry name" value="PAC2"/>
    <property type="match status" value="1"/>
</dbReference>
<sequence length="290" mass="31555">MRDASDPPARPDDTPDRTGDTPARPDDTSGRTGNIDDPRGSPAPLRGSTDRLPTFSVTHDSSPSETLIAGFSAYGLAGLTAVDYLIEHLELEVRGHVIAEGLPSITPFEKGRPRHPTRLYSADDVDVTLLVAEQFVPPVLGESIARSILDWTATNDVDEIAVLSGVPIPHGPDAHRTFYIATDDYRETRLVDADVPPMESGFLDGVNAALLDRGMDSPLGVGLFVTPVHAQAPDVEAAVRLVETVTDLYELDVDAGPLEAFAAEIRRHYEDLAERIEEREPEGSYDRMYM</sequence>
<feature type="compositionally biased region" description="Basic and acidic residues" evidence="1">
    <location>
        <begin position="1"/>
        <end position="39"/>
    </location>
</feature>
<evidence type="ECO:0000256" key="1">
    <source>
        <dbReference type="SAM" id="MobiDB-lite"/>
    </source>
</evidence>
<dbReference type="PANTHER" id="PTHR35610">
    <property type="entry name" value="3-ISOPROPYLMALATE DEHYDRATASE-RELATED"/>
    <property type="match status" value="1"/>
</dbReference>
<organism evidence="2 3">
    <name type="scientific">Halorubrum glutamatedens</name>
    <dbReference type="NCBI Taxonomy" id="2707018"/>
    <lineage>
        <taxon>Archaea</taxon>
        <taxon>Methanobacteriati</taxon>
        <taxon>Methanobacteriota</taxon>
        <taxon>Stenosarchaea group</taxon>
        <taxon>Halobacteria</taxon>
        <taxon>Halobacteriales</taxon>
        <taxon>Haloferacaceae</taxon>
        <taxon>Halorubrum</taxon>
    </lineage>
</organism>
<dbReference type="RefSeq" id="WP_122105934.1">
    <property type="nucleotide sequence ID" value="NZ_JBHSKV010000014.1"/>
</dbReference>
<dbReference type="GO" id="GO:0000502">
    <property type="term" value="C:proteasome complex"/>
    <property type="evidence" value="ECO:0007669"/>
    <property type="project" value="UniProtKB-KW"/>
</dbReference>
<dbReference type="Proteomes" id="UP001596145">
    <property type="component" value="Unassembled WGS sequence"/>
</dbReference>
<gene>
    <name evidence="2" type="ORF">ACFPJA_10355</name>
</gene>
<proteinExistence type="predicted"/>
<comment type="caution">
    <text evidence="2">The sequence shown here is derived from an EMBL/GenBank/DDBJ whole genome shotgun (WGS) entry which is preliminary data.</text>
</comment>
<dbReference type="PANTHER" id="PTHR35610:SF3">
    <property type="entry name" value="PROTEASOME ASSEMBLY CHAPERONE FAMILY PROTEIN"/>
    <property type="match status" value="1"/>
</dbReference>
<keyword evidence="2" id="KW-0647">Proteasome</keyword>
<dbReference type="InterPro" id="IPR019151">
    <property type="entry name" value="Proteasome_assmbl_chaperone_2"/>
</dbReference>
<protein>
    <submittedName>
        <fullName evidence="2">Proteasome assembly chaperone family protein</fullName>
    </submittedName>
</protein>
<feature type="region of interest" description="Disordered" evidence="1">
    <location>
        <begin position="1"/>
        <end position="62"/>
    </location>
</feature>
<name>A0ABD5QSK6_9EURY</name>
<accession>A0ABD5QSK6</accession>
<reference evidence="2 3" key="1">
    <citation type="journal article" date="2019" name="Int. J. Syst. Evol. Microbiol.">
        <title>The Global Catalogue of Microorganisms (GCM) 10K type strain sequencing project: providing services to taxonomists for standard genome sequencing and annotation.</title>
        <authorList>
            <consortium name="The Broad Institute Genomics Platform"/>
            <consortium name="The Broad Institute Genome Sequencing Center for Infectious Disease"/>
            <person name="Wu L."/>
            <person name="Ma J."/>
        </authorList>
    </citation>
    <scope>NUCLEOTIDE SEQUENCE [LARGE SCALE GENOMIC DNA]</scope>
    <source>
        <strain evidence="2 3">CGMCC 1.16026</strain>
    </source>
</reference>
<dbReference type="AlphaFoldDB" id="A0ABD5QSK6"/>
<evidence type="ECO:0000313" key="2">
    <source>
        <dbReference type="EMBL" id="MFC5135114.1"/>
    </source>
</evidence>
<dbReference type="EMBL" id="JBHSKV010000014">
    <property type="protein sequence ID" value="MFC5135114.1"/>
    <property type="molecule type" value="Genomic_DNA"/>
</dbReference>
<dbReference type="SUPFAM" id="SSF159659">
    <property type="entry name" value="Cgl1923-like"/>
    <property type="match status" value="1"/>
</dbReference>
<dbReference type="InterPro" id="IPR038389">
    <property type="entry name" value="PSMG2_sf"/>
</dbReference>
<keyword evidence="3" id="KW-1185">Reference proteome</keyword>